<protein>
    <submittedName>
        <fullName evidence="3">Oidioi.mRNA.OKI2018_I69.PAR.g9331.t1.cds</fullName>
    </submittedName>
</protein>
<keyword evidence="1" id="KW-1133">Transmembrane helix</keyword>
<keyword evidence="4" id="KW-1185">Reference proteome</keyword>
<dbReference type="EMBL" id="OU015568">
    <property type="protein sequence ID" value="CAG5079707.1"/>
    <property type="molecule type" value="Genomic_DNA"/>
</dbReference>
<evidence type="ECO:0000313" key="3">
    <source>
        <dbReference type="EMBL" id="CAG5079707.1"/>
    </source>
</evidence>
<dbReference type="PANTHER" id="PTHR12861">
    <property type="entry name" value="TRANSLOCON-ASSOCIATED PROTEIN, BETA SUBUNIT PRECURSOR TRAP-BETA SIGNAL SEQUENCE RECEPTOR BETA SUBUNIT"/>
    <property type="match status" value="1"/>
</dbReference>
<accession>A0ABN7RPK4</accession>
<dbReference type="Pfam" id="PF05753">
    <property type="entry name" value="TRAP_beta"/>
    <property type="match status" value="1"/>
</dbReference>
<feature type="transmembrane region" description="Helical" evidence="1">
    <location>
        <begin position="152"/>
        <end position="170"/>
    </location>
</feature>
<dbReference type="Proteomes" id="UP001158576">
    <property type="component" value="Chromosome PAR"/>
</dbReference>
<keyword evidence="1" id="KW-0812">Transmembrane</keyword>
<evidence type="ECO:0000313" key="4">
    <source>
        <dbReference type="Proteomes" id="UP001158576"/>
    </source>
</evidence>
<evidence type="ECO:0000256" key="1">
    <source>
        <dbReference type="SAM" id="Phobius"/>
    </source>
</evidence>
<gene>
    <name evidence="3" type="ORF">OKIOD_LOCUS889</name>
</gene>
<feature type="chain" id="PRO_5045942128" evidence="2">
    <location>
        <begin position="16"/>
        <end position="183"/>
    </location>
</feature>
<name>A0ABN7RPK4_OIKDI</name>
<dbReference type="PANTHER" id="PTHR12861:SF3">
    <property type="entry name" value="TRANSLOCON-ASSOCIATED PROTEIN SUBUNIT BETA"/>
    <property type="match status" value="1"/>
</dbReference>
<proteinExistence type="predicted"/>
<feature type="signal peptide" evidence="2">
    <location>
        <begin position="1"/>
        <end position="15"/>
    </location>
</feature>
<organism evidence="3 4">
    <name type="scientific">Oikopleura dioica</name>
    <name type="common">Tunicate</name>
    <dbReference type="NCBI Taxonomy" id="34765"/>
    <lineage>
        <taxon>Eukaryota</taxon>
        <taxon>Metazoa</taxon>
        <taxon>Chordata</taxon>
        <taxon>Tunicata</taxon>
        <taxon>Appendicularia</taxon>
        <taxon>Copelata</taxon>
        <taxon>Oikopleuridae</taxon>
        <taxon>Oikopleura</taxon>
    </lineage>
</organism>
<keyword evidence="1" id="KW-0472">Membrane</keyword>
<sequence length="183" mass="20522">MKLFGIFALIGSALAEEQAAPTEARLLVSKKTETKILAENVDMTFTYKIYNIGQSAALDVEFNEENFAKDWAVVSGDVKTSWSKIEPDSSVVHEIVVKPLKAGAQNITSAVLNYRPSESEETVRSFSSDYGVANIIPETEYLRNHASHGVDWLIFFILTIPSLLFPYMLYNKSKSRYTKSKKN</sequence>
<evidence type="ECO:0000256" key="2">
    <source>
        <dbReference type="SAM" id="SignalP"/>
    </source>
</evidence>
<reference evidence="3 4" key="1">
    <citation type="submission" date="2021-04" db="EMBL/GenBank/DDBJ databases">
        <authorList>
            <person name="Bliznina A."/>
        </authorList>
    </citation>
    <scope>NUCLEOTIDE SEQUENCE [LARGE SCALE GENOMIC DNA]</scope>
</reference>
<keyword evidence="2" id="KW-0732">Signal</keyword>